<evidence type="ECO:0000259" key="1">
    <source>
        <dbReference type="Pfam" id="PF21056"/>
    </source>
</evidence>
<dbReference type="InterPro" id="IPR048324">
    <property type="entry name" value="ZSWIM1-3_RNaseH-like"/>
</dbReference>
<dbReference type="Pfam" id="PF21056">
    <property type="entry name" value="ZSWIM1-3_RNaseH-like"/>
    <property type="match status" value="1"/>
</dbReference>
<name>A0A8T1IBI7_9STRA</name>
<protein>
    <recommendedName>
        <fullName evidence="1">ZSWIM1/3 RNaseH-like domain-containing protein</fullName>
    </recommendedName>
</protein>
<dbReference type="PANTHER" id="PTHR31569:SF4">
    <property type="entry name" value="SWIM-TYPE DOMAIN-CONTAINING PROTEIN"/>
    <property type="match status" value="1"/>
</dbReference>
<dbReference type="VEuPathDB" id="FungiDB:PC110_g1321"/>
<evidence type="ECO:0000313" key="2">
    <source>
        <dbReference type="EMBL" id="KAG3222079.1"/>
    </source>
</evidence>
<proteinExistence type="predicted"/>
<dbReference type="EMBL" id="RCMV01000195">
    <property type="protein sequence ID" value="KAG3222079.1"/>
    <property type="molecule type" value="Genomic_DNA"/>
</dbReference>
<feature type="domain" description="ZSWIM1/3 RNaseH-like" evidence="1">
    <location>
        <begin position="37"/>
        <end position="160"/>
    </location>
</feature>
<comment type="caution">
    <text evidence="2">The sequence shown here is derived from an EMBL/GenBank/DDBJ whole genome shotgun (WGS) entry which is preliminary data.</text>
</comment>
<organism evidence="2 3">
    <name type="scientific">Phytophthora cactorum</name>
    <dbReference type="NCBI Taxonomy" id="29920"/>
    <lineage>
        <taxon>Eukaryota</taxon>
        <taxon>Sar</taxon>
        <taxon>Stramenopiles</taxon>
        <taxon>Oomycota</taxon>
        <taxon>Peronosporomycetes</taxon>
        <taxon>Peronosporales</taxon>
        <taxon>Peronosporaceae</taxon>
        <taxon>Phytophthora</taxon>
    </lineage>
</organism>
<dbReference type="PANTHER" id="PTHR31569">
    <property type="entry name" value="SWIM-TYPE DOMAIN-CONTAINING PROTEIN"/>
    <property type="match status" value="1"/>
</dbReference>
<gene>
    <name evidence="2" type="ORF">PC129_g7205</name>
</gene>
<dbReference type="InterPro" id="IPR052579">
    <property type="entry name" value="Zinc_finger_SWIM"/>
</dbReference>
<sequence length="205" mass="24031">MNDMPNLIARLRQSRKYHSSKDQLSGDDAVAEAVVNFNLESSNNVSTINQYSRGDTGVISFSTGHACDIRRLSRGSPEDCTHKTNRYNDQLFSMVAMYQFDLEQSVQYSLLETTSDWHMAKCLDPFKWTNEHWNFVRIVIVDKDMEEVEVIRKKLPEERVVLCRFHVIKWFHETIRKFKKFESYSEDGLTQMKHAITNMTYAKSE</sequence>
<evidence type="ECO:0000313" key="3">
    <source>
        <dbReference type="Proteomes" id="UP000760860"/>
    </source>
</evidence>
<dbReference type="AlphaFoldDB" id="A0A8T1IBI7"/>
<accession>A0A8T1IBI7</accession>
<reference evidence="2" key="1">
    <citation type="submission" date="2018-05" db="EMBL/GenBank/DDBJ databases">
        <title>Effector identification in a new, highly contiguous assembly of the strawberry crown rot pathogen Phytophthora cactorum.</title>
        <authorList>
            <person name="Armitage A.D."/>
            <person name="Nellist C.F."/>
            <person name="Bates H."/>
            <person name="Vickerstaff R.J."/>
            <person name="Harrison R.J."/>
        </authorList>
    </citation>
    <scope>NUCLEOTIDE SEQUENCE</scope>
    <source>
        <strain evidence="2">P421</strain>
    </source>
</reference>
<dbReference type="Proteomes" id="UP000760860">
    <property type="component" value="Unassembled WGS sequence"/>
</dbReference>